<evidence type="ECO:0000313" key="3">
    <source>
        <dbReference type="Proteomes" id="UP000239757"/>
    </source>
</evidence>
<feature type="compositionally biased region" description="Polar residues" evidence="1">
    <location>
        <begin position="10"/>
        <end position="31"/>
    </location>
</feature>
<sequence length="71" mass="7891">MATPKVVIKGQNTTTGMILEARNNNELTAKTATKGEEKGKQNGTTQRRGEGDRHGKKPRSLGDTRRRKKEK</sequence>
<organism evidence="2 3">
    <name type="scientific">Gossypium barbadense</name>
    <name type="common">Sea Island cotton</name>
    <name type="synonym">Hibiscus barbadensis</name>
    <dbReference type="NCBI Taxonomy" id="3634"/>
    <lineage>
        <taxon>Eukaryota</taxon>
        <taxon>Viridiplantae</taxon>
        <taxon>Streptophyta</taxon>
        <taxon>Embryophyta</taxon>
        <taxon>Tracheophyta</taxon>
        <taxon>Spermatophyta</taxon>
        <taxon>Magnoliopsida</taxon>
        <taxon>eudicotyledons</taxon>
        <taxon>Gunneridae</taxon>
        <taxon>Pentapetalae</taxon>
        <taxon>rosids</taxon>
        <taxon>malvids</taxon>
        <taxon>Malvales</taxon>
        <taxon>Malvaceae</taxon>
        <taxon>Malvoideae</taxon>
        <taxon>Gossypium</taxon>
    </lineage>
</organism>
<feature type="compositionally biased region" description="Basic residues" evidence="1">
    <location>
        <begin position="54"/>
        <end position="71"/>
    </location>
</feature>
<protein>
    <submittedName>
        <fullName evidence="2">Uncharacterized protein</fullName>
    </submittedName>
</protein>
<evidence type="ECO:0000256" key="1">
    <source>
        <dbReference type="SAM" id="MobiDB-lite"/>
    </source>
</evidence>
<name>A0A2P5WHY9_GOSBA</name>
<feature type="region of interest" description="Disordered" evidence="1">
    <location>
        <begin position="1"/>
        <end position="71"/>
    </location>
</feature>
<gene>
    <name evidence="2" type="ORF">GOBAR_AA29983</name>
</gene>
<evidence type="ECO:0000313" key="2">
    <source>
        <dbReference type="EMBL" id="PPR90694.1"/>
    </source>
</evidence>
<accession>A0A2P5WHY9</accession>
<reference evidence="2 3" key="1">
    <citation type="submission" date="2015-01" db="EMBL/GenBank/DDBJ databases">
        <title>Genome of allotetraploid Gossypium barbadense reveals genomic plasticity and fiber elongation in cotton evolution.</title>
        <authorList>
            <person name="Chen X."/>
            <person name="Liu X."/>
            <person name="Zhao B."/>
            <person name="Zheng H."/>
            <person name="Hu Y."/>
            <person name="Lu G."/>
            <person name="Yang C."/>
            <person name="Chen J."/>
            <person name="Shan C."/>
            <person name="Zhang L."/>
            <person name="Zhou Y."/>
            <person name="Wang L."/>
            <person name="Guo W."/>
            <person name="Bai Y."/>
            <person name="Ruan J."/>
            <person name="Shangguan X."/>
            <person name="Mao Y."/>
            <person name="Jiang J."/>
            <person name="Zhu Y."/>
            <person name="Lei J."/>
            <person name="Kang H."/>
            <person name="Chen S."/>
            <person name="He X."/>
            <person name="Wang R."/>
            <person name="Wang Y."/>
            <person name="Chen J."/>
            <person name="Wang L."/>
            <person name="Yu S."/>
            <person name="Wang B."/>
            <person name="Wei J."/>
            <person name="Song S."/>
            <person name="Lu X."/>
            <person name="Gao Z."/>
            <person name="Gu W."/>
            <person name="Deng X."/>
            <person name="Ma D."/>
            <person name="Wang S."/>
            <person name="Liang W."/>
            <person name="Fang L."/>
            <person name="Cai C."/>
            <person name="Zhu X."/>
            <person name="Zhou B."/>
            <person name="Zhang Y."/>
            <person name="Chen Z."/>
            <person name="Xu S."/>
            <person name="Zhu R."/>
            <person name="Wang S."/>
            <person name="Zhang T."/>
            <person name="Zhao G."/>
        </authorList>
    </citation>
    <scope>NUCLEOTIDE SEQUENCE [LARGE SCALE GENOMIC DNA]</scope>
    <source>
        <strain evidence="3">cv. Xinhai21</strain>
        <tissue evidence="2">Leaf</tissue>
    </source>
</reference>
<dbReference type="EMBL" id="KZ667535">
    <property type="protein sequence ID" value="PPR90694.1"/>
    <property type="molecule type" value="Genomic_DNA"/>
</dbReference>
<dbReference type="AlphaFoldDB" id="A0A2P5WHY9"/>
<proteinExistence type="predicted"/>
<dbReference type="Proteomes" id="UP000239757">
    <property type="component" value="Unassembled WGS sequence"/>
</dbReference>